<dbReference type="PANTHER" id="PTHR34220:SF10">
    <property type="entry name" value="SENSOR HISTIDINE KINASE BTSS"/>
    <property type="match status" value="1"/>
</dbReference>
<evidence type="ECO:0000256" key="6">
    <source>
        <dbReference type="ARBA" id="ARBA00022679"/>
    </source>
</evidence>
<feature type="transmembrane region" description="Helical" evidence="14">
    <location>
        <begin position="131"/>
        <end position="150"/>
    </location>
</feature>
<evidence type="ECO:0000256" key="13">
    <source>
        <dbReference type="ARBA" id="ARBA00023136"/>
    </source>
</evidence>
<keyword evidence="6 16" id="KW-0808">Transferase</keyword>
<sequence length="619" mass="68510">MIIAQRVFFSFIYPFLNKYIRYGGGICVPDLTNLSYAPEIIFRSRYVSRVENGEFQKMYEFNLVLLLLQQMCVFLVIAWLMSKTRLFIPLMQVTVRLPHKLLCYITFSVFCIMGTYFGLHIEGSIANTRAIGAVMGGLLGGPVVGGLVGLTGGLHRYSLGGMTALSCMISTIAEGLIGGLIHSFLIKRGRTDKLFNPLVAGAVTFVAELVQMLIILLIARPFEDALHLVESIAAPMMVTNTLGAAMFMRILLDKRAMFEKYTSAFSATALKVAASTEGILRQGFNEQNSMKVARVLHQELDISAVAITDREKLLAFIGTGADHHLAGKPISSGYTWQAIENNEVVYADGNELPYRCSLHPNCKLGSTLVIPLRGENQRVIGTIKLYEARNRLFSSINRTLGEGIAQLLSAQILAGKYEQQKALLAQSEIKLLHAQVNPHFLFNALNTLKAVIRNDGDKAGQLVQYLSTFFRKNLKRPSEIVTLSDEIEHVNAYLQIELARFQSQLTVELQVPEALAQQHLPAFTLQPIVENAIKHGTSQLLGKGIITIRARGEGQNVFVDVEDNAGLYRPEINSNGLGMNLVDKRLRAKFGDDYGLAVSCDPDRFTCITVRLPAEEFVC</sequence>
<evidence type="ECO:0000256" key="3">
    <source>
        <dbReference type="ARBA" id="ARBA00012438"/>
    </source>
</evidence>
<dbReference type="SUPFAM" id="SSF55781">
    <property type="entry name" value="GAF domain-like"/>
    <property type="match status" value="1"/>
</dbReference>
<feature type="transmembrane region" description="Helical" evidence="14">
    <location>
        <begin position="61"/>
        <end position="81"/>
    </location>
</feature>
<dbReference type="SUPFAM" id="SSF55874">
    <property type="entry name" value="ATPase domain of HSP90 chaperone/DNA topoisomerase II/histidine kinase"/>
    <property type="match status" value="1"/>
</dbReference>
<dbReference type="AlphaFoldDB" id="A0A447V2Z1"/>
<dbReference type="EC" id="2.7.13.3" evidence="3"/>
<dbReference type="Gene3D" id="3.30.450.40">
    <property type="match status" value="1"/>
</dbReference>
<comment type="catalytic activity">
    <reaction evidence="1">
        <text>ATP + protein L-histidine = ADP + protein N-phospho-L-histidine.</text>
        <dbReference type="EC" id="2.7.13.3"/>
    </reaction>
</comment>
<keyword evidence="12" id="KW-0902">Two-component regulatory system</keyword>
<accession>A0A447V2Z1</accession>
<evidence type="ECO:0000256" key="5">
    <source>
        <dbReference type="ARBA" id="ARBA00022553"/>
    </source>
</evidence>
<dbReference type="EMBL" id="LR134201">
    <property type="protein sequence ID" value="VEB98019.1"/>
    <property type="molecule type" value="Genomic_DNA"/>
</dbReference>
<dbReference type="InterPro" id="IPR036890">
    <property type="entry name" value="HATPase_C_sf"/>
</dbReference>
<keyword evidence="8" id="KW-0547">Nucleotide-binding</keyword>
<evidence type="ECO:0000256" key="11">
    <source>
        <dbReference type="ARBA" id="ARBA00022989"/>
    </source>
</evidence>
<organism evidence="16 17">
    <name type="scientific">Cedecea lapagei</name>
    <dbReference type="NCBI Taxonomy" id="158823"/>
    <lineage>
        <taxon>Bacteria</taxon>
        <taxon>Pseudomonadati</taxon>
        <taxon>Pseudomonadota</taxon>
        <taxon>Gammaproteobacteria</taxon>
        <taxon>Enterobacterales</taxon>
        <taxon>Enterobacteriaceae</taxon>
        <taxon>Cedecea</taxon>
    </lineage>
</organism>
<dbReference type="GO" id="GO:0005524">
    <property type="term" value="F:ATP binding"/>
    <property type="evidence" value="ECO:0007669"/>
    <property type="project" value="UniProtKB-KW"/>
</dbReference>
<name>A0A447V2Z1_9ENTR</name>
<evidence type="ECO:0000256" key="8">
    <source>
        <dbReference type="ARBA" id="ARBA00022741"/>
    </source>
</evidence>
<evidence type="ECO:0000256" key="14">
    <source>
        <dbReference type="SAM" id="Phobius"/>
    </source>
</evidence>
<evidence type="ECO:0000256" key="10">
    <source>
        <dbReference type="ARBA" id="ARBA00022840"/>
    </source>
</evidence>
<evidence type="ECO:0000256" key="2">
    <source>
        <dbReference type="ARBA" id="ARBA00004651"/>
    </source>
</evidence>
<dbReference type="GO" id="GO:0000155">
    <property type="term" value="F:phosphorelay sensor kinase activity"/>
    <property type="evidence" value="ECO:0007669"/>
    <property type="project" value="InterPro"/>
</dbReference>
<keyword evidence="9 16" id="KW-0418">Kinase</keyword>
<evidence type="ECO:0000256" key="12">
    <source>
        <dbReference type="ARBA" id="ARBA00023012"/>
    </source>
</evidence>
<dbReference type="InterPro" id="IPR029016">
    <property type="entry name" value="GAF-like_dom_sf"/>
</dbReference>
<evidence type="ECO:0000256" key="1">
    <source>
        <dbReference type="ARBA" id="ARBA00000085"/>
    </source>
</evidence>
<keyword evidence="17" id="KW-1185">Reference proteome</keyword>
<dbReference type="Pfam" id="PF07694">
    <property type="entry name" value="5TM-5TMR_LYT"/>
    <property type="match status" value="1"/>
</dbReference>
<keyword evidence="13 14" id="KW-0472">Membrane</keyword>
<proteinExistence type="predicted"/>
<feature type="transmembrane region" description="Helical" evidence="14">
    <location>
        <begin position="162"/>
        <end position="186"/>
    </location>
</feature>
<dbReference type="InterPro" id="IPR010559">
    <property type="entry name" value="Sig_transdc_His_kin_internal"/>
</dbReference>
<keyword evidence="10" id="KW-0067">ATP-binding</keyword>
<evidence type="ECO:0000256" key="9">
    <source>
        <dbReference type="ARBA" id="ARBA00022777"/>
    </source>
</evidence>
<feature type="transmembrane region" description="Helical" evidence="14">
    <location>
        <begin position="231"/>
        <end position="252"/>
    </location>
</feature>
<dbReference type="KEGG" id="clap:NCTC11466_02455"/>
<gene>
    <name evidence="16" type="primary">yehU</name>
    <name evidence="16" type="ORF">NCTC11466_02455</name>
</gene>
<evidence type="ECO:0000313" key="16">
    <source>
        <dbReference type="EMBL" id="VEB98019.1"/>
    </source>
</evidence>
<evidence type="ECO:0000313" key="17">
    <source>
        <dbReference type="Proteomes" id="UP000274122"/>
    </source>
</evidence>
<dbReference type="Pfam" id="PF06580">
    <property type="entry name" value="His_kinase"/>
    <property type="match status" value="1"/>
</dbReference>
<dbReference type="GO" id="GO:0071555">
    <property type="term" value="P:cell wall organization"/>
    <property type="evidence" value="ECO:0007669"/>
    <property type="project" value="InterPro"/>
</dbReference>
<dbReference type="InterPro" id="IPR003018">
    <property type="entry name" value="GAF"/>
</dbReference>
<comment type="subcellular location">
    <subcellularLocation>
        <location evidence="2">Cell membrane</location>
        <topology evidence="2">Multi-pass membrane protein</topology>
    </subcellularLocation>
</comment>
<dbReference type="InterPro" id="IPR050640">
    <property type="entry name" value="Bact_2-comp_sensor_kinase"/>
</dbReference>
<feature type="transmembrane region" description="Helical" evidence="14">
    <location>
        <begin position="198"/>
        <end position="219"/>
    </location>
</feature>
<keyword evidence="7 14" id="KW-0812">Transmembrane</keyword>
<dbReference type="GO" id="GO:0005886">
    <property type="term" value="C:plasma membrane"/>
    <property type="evidence" value="ECO:0007669"/>
    <property type="project" value="UniProtKB-SubCell"/>
</dbReference>
<dbReference type="Gene3D" id="3.30.565.10">
    <property type="entry name" value="Histidine kinase-like ATPase, C-terminal domain"/>
    <property type="match status" value="1"/>
</dbReference>
<keyword evidence="5" id="KW-0597">Phosphoprotein</keyword>
<keyword evidence="4" id="KW-1003">Cell membrane</keyword>
<evidence type="ECO:0000256" key="4">
    <source>
        <dbReference type="ARBA" id="ARBA00022475"/>
    </source>
</evidence>
<dbReference type="PANTHER" id="PTHR34220">
    <property type="entry name" value="SENSOR HISTIDINE KINASE YPDA"/>
    <property type="match status" value="1"/>
</dbReference>
<reference evidence="16 17" key="1">
    <citation type="submission" date="2018-12" db="EMBL/GenBank/DDBJ databases">
        <authorList>
            <consortium name="Pathogen Informatics"/>
        </authorList>
    </citation>
    <scope>NUCLEOTIDE SEQUENCE [LARGE SCALE GENOMIC DNA]</scope>
    <source>
        <strain evidence="16 17">NCTC11466</strain>
    </source>
</reference>
<keyword evidence="11 14" id="KW-1133">Transmembrane helix</keyword>
<evidence type="ECO:0000256" key="7">
    <source>
        <dbReference type="ARBA" id="ARBA00022692"/>
    </source>
</evidence>
<dbReference type="InterPro" id="IPR011620">
    <property type="entry name" value="Sig_transdc_His_kinase_LytS_TM"/>
</dbReference>
<dbReference type="Pfam" id="PF13185">
    <property type="entry name" value="GAF_2"/>
    <property type="match status" value="1"/>
</dbReference>
<evidence type="ECO:0000259" key="15">
    <source>
        <dbReference type="SMART" id="SM00065"/>
    </source>
</evidence>
<dbReference type="Proteomes" id="UP000274122">
    <property type="component" value="Chromosome"/>
</dbReference>
<feature type="transmembrane region" description="Helical" evidence="14">
    <location>
        <begin position="101"/>
        <end position="119"/>
    </location>
</feature>
<feature type="domain" description="GAF" evidence="15">
    <location>
        <begin position="275"/>
        <end position="422"/>
    </location>
</feature>
<protein>
    <recommendedName>
        <fullName evidence="3">histidine kinase</fullName>
        <ecNumber evidence="3">2.7.13.3</ecNumber>
    </recommendedName>
</protein>
<dbReference type="SMART" id="SM00065">
    <property type="entry name" value="GAF"/>
    <property type="match status" value="1"/>
</dbReference>